<dbReference type="RefSeq" id="XP_021868310.1">
    <property type="nucleotide sequence ID" value="XM_022017077.1"/>
</dbReference>
<dbReference type="GO" id="GO:0008270">
    <property type="term" value="F:zinc ion binding"/>
    <property type="evidence" value="ECO:0007669"/>
    <property type="project" value="InterPro"/>
</dbReference>
<comment type="subcellular location">
    <subcellularLocation>
        <location evidence="1">Nucleus</location>
    </subcellularLocation>
</comment>
<dbReference type="STRING" id="4999.A0A1Y1U7N5"/>
<dbReference type="SMART" id="SM00906">
    <property type="entry name" value="Fungal_trans"/>
    <property type="match status" value="1"/>
</dbReference>
<dbReference type="PROSITE" id="PS50048">
    <property type="entry name" value="ZN2_CY6_FUNGAL_2"/>
    <property type="match status" value="1"/>
</dbReference>
<dbReference type="PANTHER" id="PTHR47338:SF29">
    <property type="entry name" value="ZN(2)-C6 FUNGAL-TYPE DOMAIN-CONTAINING PROTEIN"/>
    <property type="match status" value="1"/>
</dbReference>
<dbReference type="SMART" id="SM00066">
    <property type="entry name" value="GAL4"/>
    <property type="match status" value="1"/>
</dbReference>
<dbReference type="GO" id="GO:0003677">
    <property type="term" value="F:DNA binding"/>
    <property type="evidence" value="ECO:0007669"/>
    <property type="project" value="InterPro"/>
</dbReference>
<keyword evidence="3" id="KW-0805">Transcription regulation</keyword>
<sequence>MACTFCRRRKLRCSGEKPICSMCIKYKQQCEYIPPPKKPGKRKSQRARPDPRAPAQSQKPTPTHSPDNDQVTHPSSNTIPPSQPSHVYHPPSGNVDFSNGVPYINPLSMTAPMPTSFVENTTQSDTSAFFDADVSGQYSFSNNVGGAFPANGMYDSNSNGYHQTQLSDLTSWNGYNLDMQDNMSWPNASFPSMQSSVDLQTPVIASQSTPQQQYMPNFQTPLGISPHVQLQRNIDLNTTPFAPSPFLNSSNSLQTVIDTPTAPEPSFRFPAHVSGDSTFSTPSDDNQPLALPSLPPSTHNSAESPSIPDLSGLAAAEVTHVTNTSRIDPIEGITERLGEFLFNPKERQDVGSNDYKRRRPKNGQAFDPDRRDSLVRLHGVDEHDGLTDEVREILLDCFLAHSKLFFHMSIPRFRYRLQFTDRRRPSLALLNAMYLWATRMSSSPNMGEMEQTFFDNACRALDLNSANGDRLIDCLRAAMLLSAWSFVSGRFHEGWIISGMAVRLVLSTGLHQIKSCVFAPEVKPNPFLRSKVHLLPPLEDSIELAERIHTFWAVFVVDRCGAAATGFPAGINVEDITTPFPRPLEDIVAGSVTRQDDITVKDIYRPAYFQPLDDMWYAKFCRAITVLERASKLALLEADDESEHTRQWSIYQLNPSLPRPPAWLEQPKYRCLADYRETKLGLEQMTSAMGADGVFPLDRIRNAELDGAELPYISPKNIMLHHQYQATHMLLHDINSLECENQEALASARRSAALVRQGPALPSLEVDSFTITVWSIVAKVLVKEIRRLFLLGDRASALVIENDVNVFIQEMNNVGLFMQLARTQAKAVEEMRDSAKRSITEEDFSPLYKPRDIKGLHQTPRTSRTGSDDKARGDNEPTRMGF</sequence>
<organism evidence="8 9">
    <name type="scientific">Kockovaella imperatae</name>
    <dbReference type="NCBI Taxonomy" id="4999"/>
    <lineage>
        <taxon>Eukaryota</taxon>
        <taxon>Fungi</taxon>
        <taxon>Dikarya</taxon>
        <taxon>Basidiomycota</taxon>
        <taxon>Agaricomycotina</taxon>
        <taxon>Tremellomycetes</taxon>
        <taxon>Tremellales</taxon>
        <taxon>Cuniculitremaceae</taxon>
        <taxon>Kockovaella</taxon>
    </lineage>
</organism>
<dbReference type="OrthoDB" id="2309723at2759"/>
<dbReference type="AlphaFoldDB" id="A0A1Y1U7N5"/>
<dbReference type="GO" id="GO:0005634">
    <property type="term" value="C:nucleus"/>
    <property type="evidence" value="ECO:0007669"/>
    <property type="project" value="UniProtKB-SubCell"/>
</dbReference>
<feature type="region of interest" description="Disordered" evidence="6">
    <location>
        <begin position="834"/>
        <end position="882"/>
    </location>
</feature>
<dbReference type="CDD" id="cd12148">
    <property type="entry name" value="fungal_TF_MHR"/>
    <property type="match status" value="1"/>
</dbReference>
<keyword evidence="4" id="KW-0804">Transcription</keyword>
<protein>
    <recommendedName>
        <fullName evidence="7">Zn(2)-C6 fungal-type domain-containing protein</fullName>
    </recommendedName>
</protein>
<evidence type="ECO:0000256" key="2">
    <source>
        <dbReference type="ARBA" id="ARBA00022723"/>
    </source>
</evidence>
<keyword evidence="5" id="KW-0539">Nucleus</keyword>
<feature type="domain" description="Zn(2)-C6 fungal-type" evidence="7">
    <location>
        <begin position="2"/>
        <end position="32"/>
    </location>
</feature>
<dbReference type="InParanoid" id="A0A1Y1U7N5"/>
<dbReference type="Gene3D" id="4.10.240.10">
    <property type="entry name" value="Zn(2)-C6 fungal-type DNA-binding domain"/>
    <property type="match status" value="1"/>
</dbReference>
<evidence type="ECO:0000313" key="9">
    <source>
        <dbReference type="Proteomes" id="UP000193218"/>
    </source>
</evidence>
<keyword evidence="9" id="KW-1185">Reference proteome</keyword>
<evidence type="ECO:0000256" key="5">
    <source>
        <dbReference type="ARBA" id="ARBA00023242"/>
    </source>
</evidence>
<dbReference type="PROSITE" id="PS00463">
    <property type="entry name" value="ZN2_CY6_FUNGAL_1"/>
    <property type="match status" value="1"/>
</dbReference>
<keyword evidence="2" id="KW-0479">Metal-binding</keyword>
<gene>
    <name evidence="8" type="ORF">BD324DRAFT_638058</name>
</gene>
<accession>A0A1Y1U7N5</accession>
<evidence type="ECO:0000256" key="4">
    <source>
        <dbReference type="ARBA" id="ARBA00023163"/>
    </source>
</evidence>
<evidence type="ECO:0000256" key="6">
    <source>
        <dbReference type="SAM" id="MobiDB-lite"/>
    </source>
</evidence>
<feature type="region of interest" description="Disordered" evidence="6">
    <location>
        <begin position="348"/>
        <end position="370"/>
    </location>
</feature>
<evidence type="ECO:0000256" key="1">
    <source>
        <dbReference type="ARBA" id="ARBA00004123"/>
    </source>
</evidence>
<dbReference type="Pfam" id="PF04082">
    <property type="entry name" value="Fungal_trans"/>
    <property type="match status" value="1"/>
</dbReference>
<dbReference type="EMBL" id="NBSH01000016">
    <property type="protein sequence ID" value="ORX34022.1"/>
    <property type="molecule type" value="Genomic_DNA"/>
</dbReference>
<name>A0A1Y1U7N5_9TREE</name>
<comment type="caution">
    <text evidence="8">The sequence shown here is derived from an EMBL/GenBank/DDBJ whole genome shotgun (WGS) entry which is preliminary data.</text>
</comment>
<dbReference type="Pfam" id="PF00172">
    <property type="entry name" value="Zn_clus"/>
    <property type="match status" value="1"/>
</dbReference>
<feature type="compositionally biased region" description="Polar residues" evidence="6">
    <location>
        <begin position="275"/>
        <end position="286"/>
    </location>
</feature>
<feature type="region of interest" description="Disordered" evidence="6">
    <location>
        <begin position="32"/>
        <end position="94"/>
    </location>
</feature>
<dbReference type="GO" id="GO:0000981">
    <property type="term" value="F:DNA-binding transcription factor activity, RNA polymerase II-specific"/>
    <property type="evidence" value="ECO:0007669"/>
    <property type="project" value="InterPro"/>
</dbReference>
<dbReference type="InterPro" id="IPR036864">
    <property type="entry name" value="Zn2-C6_fun-type_DNA-bd_sf"/>
</dbReference>
<feature type="compositionally biased region" description="Basic and acidic residues" evidence="6">
    <location>
        <begin position="866"/>
        <end position="882"/>
    </location>
</feature>
<dbReference type="PANTHER" id="PTHR47338">
    <property type="entry name" value="ZN(II)2CYS6 TRANSCRIPTION FACTOR (EUROFUNG)-RELATED"/>
    <property type="match status" value="1"/>
</dbReference>
<dbReference type="CDD" id="cd00067">
    <property type="entry name" value="GAL4"/>
    <property type="match status" value="1"/>
</dbReference>
<dbReference type="Proteomes" id="UP000193218">
    <property type="component" value="Unassembled WGS sequence"/>
</dbReference>
<dbReference type="GO" id="GO:0006351">
    <property type="term" value="P:DNA-templated transcription"/>
    <property type="evidence" value="ECO:0007669"/>
    <property type="project" value="InterPro"/>
</dbReference>
<evidence type="ECO:0000259" key="7">
    <source>
        <dbReference type="PROSITE" id="PS50048"/>
    </source>
</evidence>
<reference evidence="8 9" key="1">
    <citation type="submission" date="2017-03" db="EMBL/GenBank/DDBJ databases">
        <title>Widespread Adenine N6-methylation of Active Genes in Fungi.</title>
        <authorList>
            <consortium name="DOE Joint Genome Institute"/>
            <person name="Mondo S.J."/>
            <person name="Dannebaum R.O."/>
            <person name="Kuo R.C."/>
            <person name="Louie K.B."/>
            <person name="Bewick A.J."/>
            <person name="Labutti K."/>
            <person name="Haridas S."/>
            <person name="Kuo A."/>
            <person name="Salamov A."/>
            <person name="Ahrendt S.R."/>
            <person name="Lau R."/>
            <person name="Bowen B.P."/>
            <person name="Lipzen A."/>
            <person name="Sullivan W."/>
            <person name="Andreopoulos W.B."/>
            <person name="Clum A."/>
            <person name="Lindquist E."/>
            <person name="Daum C."/>
            <person name="Northen T.R."/>
            <person name="Ramamoorthy G."/>
            <person name="Schmitz R.J."/>
            <person name="Gryganskyi A."/>
            <person name="Culley D."/>
            <person name="Magnuson J."/>
            <person name="James T.Y."/>
            <person name="O'Malley M.A."/>
            <person name="Stajich J.E."/>
            <person name="Spatafora J.W."/>
            <person name="Visel A."/>
            <person name="Grigoriev I.V."/>
        </authorList>
    </citation>
    <scope>NUCLEOTIDE SEQUENCE [LARGE SCALE GENOMIC DNA]</scope>
    <source>
        <strain evidence="8 9">NRRL Y-17943</strain>
    </source>
</reference>
<dbReference type="SUPFAM" id="SSF57701">
    <property type="entry name" value="Zn2/Cys6 DNA-binding domain"/>
    <property type="match status" value="1"/>
</dbReference>
<dbReference type="InterPro" id="IPR050815">
    <property type="entry name" value="TF_fung"/>
</dbReference>
<proteinExistence type="predicted"/>
<feature type="compositionally biased region" description="Polar residues" evidence="6">
    <location>
        <begin position="55"/>
        <end position="80"/>
    </location>
</feature>
<dbReference type="InterPro" id="IPR001138">
    <property type="entry name" value="Zn2Cys6_DnaBD"/>
</dbReference>
<dbReference type="InterPro" id="IPR007219">
    <property type="entry name" value="XnlR_reg_dom"/>
</dbReference>
<evidence type="ECO:0000256" key="3">
    <source>
        <dbReference type="ARBA" id="ARBA00023015"/>
    </source>
</evidence>
<dbReference type="GeneID" id="33558886"/>
<evidence type="ECO:0000313" key="8">
    <source>
        <dbReference type="EMBL" id="ORX34022.1"/>
    </source>
</evidence>
<feature type="region of interest" description="Disordered" evidence="6">
    <location>
        <begin position="258"/>
        <end position="309"/>
    </location>
</feature>